<reference evidence="1" key="1">
    <citation type="submission" date="2021-02" db="EMBL/GenBank/DDBJ databases">
        <authorList>
            <person name="Nowell W R."/>
        </authorList>
    </citation>
    <scope>NUCLEOTIDE SEQUENCE</scope>
</reference>
<sequence length="109" mass="12706">MLNKLDNLLAQMTEVNVHLSNLKVKYDKIDKIEQITLAKNDSDVLMKENLNLLTKQSMELKTEVIANNLMIFLALLRCKIVIAKEERTLDADFKVKLERYLIQMKKAKE</sequence>
<protein>
    <submittedName>
        <fullName evidence="1">Uncharacterized protein</fullName>
    </submittedName>
</protein>
<dbReference type="Proteomes" id="UP000681967">
    <property type="component" value="Unassembled WGS sequence"/>
</dbReference>
<gene>
    <name evidence="1" type="ORF">BYL167_LOCUS72064</name>
</gene>
<dbReference type="AlphaFoldDB" id="A0A8S3G4N5"/>
<accession>A0A8S3G4N5</accession>
<organism evidence="1 2">
    <name type="scientific">Rotaria magnacalcarata</name>
    <dbReference type="NCBI Taxonomy" id="392030"/>
    <lineage>
        <taxon>Eukaryota</taxon>
        <taxon>Metazoa</taxon>
        <taxon>Spiralia</taxon>
        <taxon>Gnathifera</taxon>
        <taxon>Rotifera</taxon>
        <taxon>Eurotatoria</taxon>
        <taxon>Bdelloidea</taxon>
        <taxon>Philodinida</taxon>
        <taxon>Philodinidae</taxon>
        <taxon>Rotaria</taxon>
    </lineage>
</organism>
<feature type="non-terminal residue" evidence="1">
    <location>
        <position position="1"/>
    </location>
</feature>
<dbReference type="EMBL" id="CAJOBH010257157">
    <property type="protein sequence ID" value="CAF5149784.1"/>
    <property type="molecule type" value="Genomic_DNA"/>
</dbReference>
<evidence type="ECO:0000313" key="1">
    <source>
        <dbReference type="EMBL" id="CAF5149784.1"/>
    </source>
</evidence>
<proteinExistence type="predicted"/>
<name>A0A8S3G4N5_9BILA</name>
<comment type="caution">
    <text evidence="1">The sequence shown here is derived from an EMBL/GenBank/DDBJ whole genome shotgun (WGS) entry which is preliminary data.</text>
</comment>
<evidence type="ECO:0000313" key="2">
    <source>
        <dbReference type="Proteomes" id="UP000681967"/>
    </source>
</evidence>